<keyword evidence="6" id="KW-0902">Two-component regulatory system</keyword>
<evidence type="ECO:0000256" key="3">
    <source>
        <dbReference type="ARBA" id="ARBA00022553"/>
    </source>
</evidence>
<dbReference type="GO" id="GO:0000155">
    <property type="term" value="F:phosphorelay sensor kinase activity"/>
    <property type="evidence" value="ECO:0007669"/>
    <property type="project" value="InterPro"/>
</dbReference>
<sequence>TTPNQDATREVELGIVVAGAVAVAVATGGAWWLAGAALAPVERMRRRAAEISEHDLAGRLDIPGTSDELGALGKTMDGLLARYQGALARQRAFVADAGHELRTPLAVLSGELELAERPGRSIDQLAFAVHRARQETQRISQLAQDLLLLATVDEGQIGLHVGPLATAGILAAAAAARKARLSEQGVRLEVHVAEGAEMVQGDALRLRQAIDNILDNALRVAPRGSLVTLASYCVPEA</sequence>
<dbReference type="AlphaFoldDB" id="T1AZP3"/>
<reference evidence="10" key="2">
    <citation type="journal article" date="2014" name="ISME J.">
        <title>Microbial stratification in low pH oxic and suboxic macroscopic growths along an acid mine drainage.</title>
        <authorList>
            <person name="Mendez-Garcia C."/>
            <person name="Mesa V."/>
            <person name="Sprenger R.R."/>
            <person name="Richter M."/>
            <person name="Diez M.S."/>
            <person name="Solano J."/>
            <person name="Bargiela R."/>
            <person name="Golyshina O.V."/>
            <person name="Manteca A."/>
            <person name="Ramos J.L."/>
            <person name="Gallego J.R."/>
            <person name="Llorente I."/>
            <person name="Martins Dos Santos V.A."/>
            <person name="Jensen O.N."/>
            <person name="Pelaez A.I."/>
            <person name="Sanchez J."/>
            <person name="Ferrer M."/>
        </authorList>
    </citation>
    <scope>NUCLEOTIDE SEQUENCE</scope>
</reference>
<evidence type="ECO:0000256" key="7">
    <source>
        <dbReference type="SAM" id="Phobius"/>
    </source>
</evidence>
<feature type="non-terminal residue" evidence="10">
    <location>
        <position position="1"/>
    </location>
</feature>
<dbReference type="EC" id="2.7.13.3" evidence="2"/>
<keyword evidence="7" id="KW-1133">Transmembrane helix</keyword>
<dbReference type="InterPro" id="IPR036097">
    <property type="entry name" value="HisK_dim/P_sf"/>
</dbReference>
<evidence type="ECO:0000259" key="9">
    <source>
        <dbReference type="PROSITE" id="PS50885"/>
    </source>
</evidence>
<comment type="catalytic activity">
    <reaction evidence="1">
        <text>ATP + protein L-histidine = ADP + protein N-phospho-L-histidine.</text>
        <dbReference type="EC" id="2.7.13.3"/>
    </reaction>
</comment>
<dbReference type="PROSITE" id="PS50885">
    <property type="entry name" value="HAMP"/>
    <property type="match status" value="1"/>
</dbReference>
<dbReference type="SMART" id="SM00304">
    <property type="entry name" value="HAMP"/>
    <property type="match status" value="1"/>
</dbReference>
<dbReference type="SMART" id="SM00388">
    <property type="entry name" value="HisKA"/>
    <property type="match status" value="1"/>
</dbReference>
<keyword evidence="4" id="KW-0808">Transferase</keyword>
<dbReference type="GO" id="GO:0005886">
    <property type="term" value="C:plasma membrane"/>
    <property type="evidence" value="ECO:0007669"/>
    <property type="project" value="TreeGrafter"/>
</dbReference>
<dbReference type="SUPFAM" id="SSF47384">
    <property type="entry name" value="Homodimeric domain of signal transducing histidine kinase"/>
    <property type="match status" value="1"/>
</dbReference>
<dbReference type="InterPro" id="IPR005467">
    <property type="entry name" value="His_kinase_dom"/>
</dbReference>
<dbReference type="Pfam" id="PF00672">
    <property type="entry name" value="HAMP"/>
    <property type="match status" value="1"/>
</dbReference>
<dbReference type="InterPro" id="IPR050428">
    <property type="entry name" value="TCS_sensor_his_kinase"/>
</dbReference>
<dbReference type="InterPro" id="IPR036890">
    <property type="entry name" value="HATPase_C_sf"/>
</dbReference>
<dbReference type="PANTHER" id="PTHR45436">
    <property type="entry name" value="SENSOR HISTIDINE KINASE YKOH"/>
    <property type="match status" value="1"/>
</dbReference>
<evidence type="ECO:0000256" key="5">
    <source>
        <dbReference type="ARBA" id="ARBA00022777"/>
    </source>
</evidence>
<keyword evidence="3" id="KW-0597">Phosphoprotein</keyword>
<dbReference type="Gene3D" id="1.10.287.130">
    <property type="match status" value="1"/>
</dbReference>
<feature type="domain" description="HAMP" evidence="9">
    <location>
        <begin position="35"/>
        <end position="88"/>
    </location>
</feature>
<evidence type="ECO:0000256" key="2">
    <source>
        <dbReference type="ARBA" id="ARBA00012438"/>
    </source>
</evidence>
<protein>
    <recommendedName>
        <fullName evidence="2">histidine kinase</fullName>
        <ecNumber evidence="2">2.7.13.3</ecNumber>
    </recommendedName>
</protein>
<accession>T1AZP3</accession>
<dbReference type="CDD" id="cd00082">
    <property type="entry name" value="HisKA"/>
    <property type="match status" value="1"/>
</dbReference>
<feature type="non-terminal residue" evidence="10">
    <location>
        <position position="237"/>
    </location>
</feature>
<dbReference type="InterPro" id="IPR003661">
    <property type="entry name" value="HisK_dim/P_dom"/>
</dbReference>
<comment type="caution">
    <text evidence="10">The sequence shown here is derived from an EMBL/GenBank/DDBJ whole genome shotgun (WGS) entry which is preliminary data.</text>
</comment>
<dbReference type="EMBL" id="AUZZ01006500">
    <property type="protein sequence ID" value="EQD46109.1"/>
    <property type="molecule type" value="Genomic_DNA"/>
</dbReference>
<dbReference type="Pfam" id="PF00512">
    <property type="entry name" value="HisKA"/>
    <property type="match status" value="1"/>
</dbReference>
<organism evidence="10">
    <name type="scientific">mine drainage metagenome</name>
    <dbReference type="NCBI Taxonomy" id="410659"/>
    <lineage>
        <taxon>unclassified sequences</taxon>
        <taxon>metagenomes</taxon>
        <taxon>ecological metagenomes</taxon>
    </lineage>
</organism>
<dbReference type="InterPro" id="IPR003660">
    <property type="entry name" value="HAMP_dom"/>
</dbReference>
<dbReference type="PROSITE" id="PS50109">
    <property type="entry name" value="HIS_KIN"/>
    <property type="match status" value="1"/>
</dbReference>
<proteinExistence type="predicted"/>
<gene>
    <name evidence="10" type="ORF">B2A_09005</name>
</gene>
<dbReference type="PANTHER" id="PTHR45436:SF5">
    <property type="entry name" value="SENSOR HISTIDINE KINASE TRCS"/>
    <property type="match status" value="1"/>
</dbReference>
<evidence type="ECO:0000313" key="10">
    <source>
        <dbReference type="EMBL" id="EQD46109.1"/>
    </source>
</evidence>
<keyword evidence="7" id="KW-0812">Transmembrane</keyword>
<evidence type="ECO:0000259" key="8">
    <source>
        <dbReference type="PROSITE" id="PS50109"/>
    </source>
</evidence>
<evidence type="ECO:0000256" key="4">
    <source>
        <dbReference type="ARBA" id="ARBA00022679"/>
    </source>
</evidence>
<evidence type="ECO:0000256" key="1">
    <source>
        <dbReference type="ARBA" id="ARBA00000085"/>
    </source>
</evidence>
<evidence type="ECO:0000256" key="6">
    <source>
        <dbReference type="ARBA" id="ARBA00023012"/>
    </source>
</evidence>
<keyword evidence="7" id="KW-0472">Membrane</keyword>
<dbReference type="Gene3D" id="3.30.565.10">
    <property type="entry name" value="Histidine kinase-like ATPase, C-terminal domain"/>
    <property type="match status" value="1"/>
</dbReference>
<feature type="domain" description="Histidine kinase" evidence="8">
    <location>
        <begin position="96"/>
        <end position="237"/>
    </location>
</feature>
<dbReference type="Gene3D" id="6.10.340.10">
    <property type="match status" value="1"/>
</dbReference>
<name>T1AZP3_9ZZZZ</name>
<feature type="transmembrane region" description="Helical" evidence="7">
    <location>
        <begin position="13"/>
        <end position="39"/>
    </location>
</feature>
<keyword evidence="5 10" id="KW-0418">Kinase</keyword>
<dbReference type="SUPFAM" id="SSF55874">
    <property type="entry name" value="ATPase domain of HSP90 chaperone/DNA topoisomerase II/histidine kinase"/>
    <property type="match status" value="1"/>
</dbReference>
<reference evidence="10" key="1">
    <citation type="submission" date="2013-08" db="EMBL/GenBank/DDBJ databases">
        <authorList>
            <person name="Mendez C."/>
            <person name="Richter M."/>
            <person name="Ferrer M."/>
            <person name="Sanchez J."/>
        </authorList>
    </citation>
    <scope>NUCLEOTIDE SEQUENCE</scope>
</reference>